<evidence type="ECO:0000313" key="1">
    <source>
        <dbReference type="EMBL" id="KAF9781604.1"/>
    </source>
</evidence>
<accession>A0A9P6H879</accession>
<dbReference type="AlphaFoldDB" id="A0A9P6H879"/>
<sequence length="399" mass="45320">MLYFNVQQLQTTIGQGVVSEEWQIIEVLNTLARLSPFTVIEDPDMGFTLIEEILGSSFSEESRYRMAGIVVPLLGNLRRRLGFLMWNPEKSAILLDFLLLSEKFYAETSPPFPESNTKIIPILSSTLLPTNHLRSRSLALMVFNTLSPELLSSQMEEITADNLENLLRAVGDPFLFNRDTLPDGLPTRSDYEPISTAVVLIQFASSSWWRNHLRHSNFTTFEEVLSTEEGKRAAFEQMNEAGRWQEFLPTAAKAVAAIERLEELQCLNTAAAVIMWAWTDSFFDSEDRDAWESIERTTLSFYRTRRIGRLKALERHITSNTTVSYKTSFLSHCILSGSLDPSNYHDIARACLRKRLQYLFGPDLTTGGKAVADQEEERKMDLSSVGTPVSFVDWACDYP</sequence>
<keyword evidence="2" id="KW-1185">Reference proteome</keyword>
<reference evidence="1" key="2">
    <citation type="submission" date="2020-11" db="EMBL/GenBank/DDBJ databases">
        <authorList>
            <consortium name="DOE Joint Genome Institute"/>
            <person name="Kuo A."/>
            <person name="Miyauchi S."/>
            <person name="Kiss E."/>
            <person name="Drula E."/>
            <person name="Kohler A."/>
            <person name="Sanchez-Garcia M."/>
            <person name="Andreopoulos B."/>
            <person name="Barry K.W."/>
            <person name="Bonito G."/>
            <person name="Buee M."/>
            <person name="Carver A."/>
            <person name="Chen C."/>
            <person name="Cichocki N."/>
            <person name="Clum A."/>
            <person name="Culley D."/>
            <person name="Crous P.W."/>
            <person name="Fauchery L."/>
            <person name="Girlanda M."/>
            <person name="Hayes R."/>
            <person name="Keri Z."/>
            <person name="Labutti K."/>
            <person name="Lipzen A."/>
            <person name="Lombard V."/>
            <person name="Magnuson J."/>
            <person name="Maillard F."/>
            <person name="Morin E."/>
            <person name="Murat C."/>
            <person name="Nolan M."/>
            <person name="Ohm R."/>
            <person name="Pangilinan J."/>
            <person name="Pereira M."/>
            <person name="Perotto S."/>
            <person name="Peter M."/>
            <person name="Riley R."/>
            <person name="Sitrit Y."/>
            <person name="Stielow B."/>
            <person name="Szollosi G."/>
            <person name="Zifcakova L."/>
            <person name="Stursova M."/>
            <person name="Spatafora J.W."/>
            <person name="Tedersoo L."/>
            <person name="Vaario L.-M."/>
            <person name="Yamada A."/>
            <person name="Yan M."/>
            <person name="Wang P."/>
            <person name="Xu J."/>
            <person name="Bruns T."/>
            <person name="Baldrian P."/>
            <person name="Vilgalys R."/>
            <person name="Henrissat B."/>
            <person name="Grigoriev I.V."/>
            <person name="Hibbett D."/>
            <person name="Nagy L.G."/>
            <person name="Martin F.M."/>
        </authorList>
    </citation>
    <scope>NUCLEOTIDE SEQUENCE</scope>
    <source>
        <strain evidence="1">UH-Tt-Lm1</strain>
    </source>
</reference>
<proteinExistence type="predicted"/>
<gene>
    <name evidence="1" type="ORF">BJ322DRAFT_232772</name>
</gene>
<name>A0A9P6H879_9AGAM</name>
<comment type="caution">
    <text evidence="1">The sequence shown here is derived from an EMBL/GenBank/DDBJ whole genome shotgun (WGS) entry which is preliminary data.</text>
</comment>
<dbReference type="EMBL" id="WIUZ02000013">
    <property type="protein sequence ID" value="KAF9781604.1"/>
    <property type="molecule type" value="Genomic_DNA"/>
</dbReference>
<dbReference type="Proteomes" id="UP000736335">
    <property type="component" value="Unassembled WGS sequence"/>
</dbReference>
<organism evidence="1 2">
    <name type="scientific">Thelephora terrestris</name>
    <dbReference type="NCBI Taxonomy" id="56493"/>
    <lineage>
        <taxon>Eukaryota</taxon>
        <taxon>Fungi</taxon>
        <taxon>Dikarya</taxon>
        <taxon>Basidiomycota</taxon>
        <taxon>Agaricomycotina</taxon>
        <taxon>Agaricomycetes</taxon>
        <taxon>Thelephorales</taxon>
        <taxon>Thelephoraceae</taxon>
        <taxon>Thelephora</taxon>
    </lineage>
</organism>
<evidence type="ECO:0000313" key="2">
    <source>
        <dbReference type="Proteomes" id="UP000736335"/>
    </source>
</evidence>
<protein>
    <submittedName>
        <fullName evidence="1">Uncharacterized protein</fullName>
    </submittedName>
</protein>
<reference evidence="1" key="1">
    <citation type="journal article" date="2020" name="Nat. Commun.">
        <title>Large-scale genome sequencing of mycorrhizal fungi provides insights into the early evolution of symbiotic traits.</title>
        <authorList>
            <person name="Miyauchi S."/>
            <person name="Kiss E."/>
            <person name="Kuo A."/>
            <person name="Drula E."/>
            <person name="Kohler A."/>
            <person name="Sanchez-Garcia M."/>
            <person name="Morin E."/>
            <person name="Andreopoulos B."/>
            <person name="Barry K.W."/>
            <person name="Bonito G."/>
            <person name="Buee M."/>
            <person name="Carver A."/>
            <person name="Chen C."/>
            <person name="Cichocki N."/>
            <person name="Clum A."/>
            <person name="Culley D."/>
            <person name="Crous P.W."/>
            <person name="Fauchery L."/>
            <person name="Girlanda M."/>
            <person name="Hayes R.D."/>
            <person name="Keri Z."/>
            <person name="LaButti K."/>
            <person name="Lipzen A."/>
            <person name="Lombard V."/>
            <person name="Magnuson J."/>
            <person name="Maillard F."/>
            <person name="Murat C."/>
            <person name="Nolan M."/>
            <person name="Ohm R.A."/>
            <person name="Pangilinan J."/>
            <person name="Pereira M.F."/>
            <person name="Perotto S."/>
            <person name="Peter M."/>
            <person name="Pfister S."/>
            <person name="Riley R."/>
            <person name="Sitrit Y."/>
            <person name="Stielow J.B."/>
            <person name="Szollosi G."/>
            <person name="Zifcakova L."/>
            <person name="Stursova M."/>
            <person name="Spatafora J.W."/>
            <person name="Tedersoo L."/>
            <person name="Vaario L.M."/>
            <person name="Yamada A."/>
            <person name="Yan M."/>
            <person name="Wang P."/>
            <person name="Xu J."/>
            <person name="Bruns T."/>
            <person name="Baldrian P."/>
            <person name="Vilgalys R."/>
            <person name="Dunand C."/>
            <person name="Henrissat B."/>
            <person name="Grigoriev I.V."/>
            <person name="Hibbett D."/>
            <person name="Nagy L.G."/>
            <person name="Martin F.M."/>
        </authorList>
    </citation>
    <scope>NUCLEOTIDE SEQUENCE</scope>
    <source>
        <strain evidence="1">UH-Tt-Lm1</strain>
    </source>
</reference>